<dbReference type="STRING" id="3880.A0A072USZ7"/>
<dbReference type="PANTHER" id="PTHR17630">
    <property type="entry name" value="DIENELACTONE HYDROLASE"/>
    <property type="match status" value="1"/>
</dbReference>
<proteinExistence type="predicted"/>
<feature type="transmembrane region" description="Helical" evidence="1">
    <location>
        <begin position="40"/>
        <end position="62"/>
    </location>
</feature>
<name>A0A072USZ7_MEDTR</name>
<evidence type="ECO:0000313" key="4">
    <source>
        <dbReference type="EnsemblPlants" id="KEH32213"/>
    </source>
</evidence>
<keyword evidence="5" id="KW-1185">Reference proteome</keyword>
<reference evidence="4" key="3">
    <citation type="submission" date="2015-04" db="UniProtKB">
        <authorList>
            <consortium name="EnsemblPlants"/>
        </authorList>
    </citation>
    <scope>IDENTIFICATION</scope>
    <source>
        <strain evidence="4">cv. Jemalong A17</strain>
    </source>
</reference>
<dbReference type="OrthoDB" id="17560at2759"/>
<dbReference type="EnsemblPlants" id="KEH32213">
    <property type="protein sequence ID" value="KEH32213"/>
    <property type="gene ID" value="MTR_4g117450"/>
</dbReference>
<dbReference type="AlphaFoldDB" id="A0A072USZ7"/>
<accession>A0A072USZ7</accession>
<keyword evidence="1" id="KW-0472">Membrane</keyword>
<keyword evidence="1" id="KW-1133">Transmembrane helix</keyword>
<keyword evidence="1" id="KW-0812">Transmembrane</keyword>
<dbReference type="SUPFAM" id="SSF53474">
    <property type="entry name" value="alpha/beta-Hydrolases"/>
    <property type="match status" value="1"/>
</dbReference>
<organism evidence="3 5">
    <name type="scientific">Medicago truncatula</name>
    <name type="common">Barrel medic</name>
    <name type="synonym">Medicago tribuloides</name>
    <dbReference type="NCBI Taxonomy" id="3880"/>
    <lineage>
        <taxon>Eukaryota</taxon>
        <taxon>Viridiplantae</taxon>
        <taxon>Streptophyta</taxon>
        <taxon>Embryophyta</taxon>
        <taxon>Tracheophyta</taxon>
        <taxon>Spermatophyta</taxon>
        <taxon>Magnoliopsida</taxon>
        <taxon>eudicotyledons</taxon>
        <taxon>Gunneridae</taxon>
        <taxon>Pentapetalae</taxon>
        <taxon>rosids</taxon>
        <taxon>fabids</taxon>
        <taxon>Fabales</taxon>
        <taxon>Fabaceae</taxon>
        <taxon>Papilionoideae</taxon>
        <taxon>50 kb inversion clade</taxon>
        <taxon>NPAAA clade</taxon>
        <taxon>Hologalegina</taxon>
        <taxon>IRL clade</taxon>
        <taxon>Trifolieae</taxon>
        <taxon>Medicago</taxon>
    </lineage>
</organism>
<dbReference type="GO" id="GO:0016787">
    <property type="term" value="F:hydrolase activity"/>
    <property type="evidence" value="ECO:0007669"/>
    <property type="project" value="InterPro"/>
</dbReference>
<reference evidence="3 5" key="1">
    <citation type="journal article" date="2011" name="Nature">
        <title>The Medicago genome provides insight into the evolution of rhizobial symbioses.</title>
        <authorList>
            <person name="Young N.D."/>
            <person name="Debelle F."/>
            <person name="Oldroyd G.E."/>
            <person name="Geurts R."/>
            <person name="Cannon S.B."/>
            <person name="Udvardi M.K."/>
            <person name="Benedito V.A."/>
            <person name="Mayer K.F."/>
            <person name="Gouzy J."/>
            <person name="Schoof H."/>
            <person name="Van de Peer Y."/>
            <person name="Proost S."/>
            <person name="Cook D.R."/>
            <person name="Meyers B.C."/>
            <person name="Spannagl M."/>
            <person name="Cheung F."/>
            <person name="De Mita S."/>
            <person name="Krishnakumar V."/>
            <person name="Gundlach H."/>
            <person name="Zhou S."/>
            <person name="Mudge J."/>
            <person name="Bharti A.K."/>
            <person name="Murray J.D."/>
            <person name="Naoumkina M.A."/>
            <person name="Rosen B."/>
            <person name="Silverstein K.A."/>
            <person name="Tang H."/>
            <person name="Rombauts S."/>
            <person name="Zhao P.X."/>
            <person name="Zhou P."/>
            <person name="Barbe V."/>
            <person name="Bardou P."/>
            <person name="Bechner M."/>
            <person name="Bellec A."/>
            <person name="Berger A."/>
            <person name="Berges H."/>
            <person name="Bidwell S."/>
            <person name="Bisseling T."/>
            <person name="Choisne N."/>
            <person name="Couloux A."/>
            <person name="Denny R."/>
            <person name="Deshpande S."/>
            <person name="Dai X."/>
            <person name="Doyle J.J."/>
            <person name="Dudez A.M."/>
            <person name="Farmer A.D."/>
            <person name="Fouteau S."/>
            <person name="Franken C."/>
            <person name="Gibelin C."/>
            <person name="Gish J."/>
            <person name="Goldstein S."/>
            <person name="Gonzalez A.J."/>
            <person name="Green P.J."/>
            <person name="Hallab A."/>
            <person name="Hartog M."/>
            <person name="Hua A."/>
            <person name="Humphray S.J."/>
            <person name="Jeong D.H."/>
            <person name="Jing Y."/>
            <person name="Jocker A."/>
            <person name="Kenton S.M."/>
            <person name="Kim D.J."/>
            <person name="Klee K."/>
            <person name="Lai H."/>
            <person name="Lang C."/>
            <person name="Lin S."/>
            <person name="Macmil S.L."/>
            <person name="Magdelenat G."/>
            <person name="Matthews L."/>
            <person name="McCorrison J."/>
            <person name="Monaghan E.L."/>
            <person name="Mun J.H."/>
            <person name="Najar F.Z."/>
            <person name="Nicholson C."/>
            <person name="Noirot C."/>
            <person name="O'Bleness M."/>
            <person name="Paule C.R."/>
            <person name="Poulain J."/>
            <person name="Prion F."/>
            <person name="Qin B."/>
            <person name="Qu C."/>
            <person name="Retzel E.F."/>
            <person name="Riddle C."/>
            <person name="Sallet E."/>
            <person name="Samain S."/>
            <person name="Samson N."/>
            <person name="Sanders I."/>
            <person name="Saurat O."/>
            <person name="Scarpelli C."/>
            <person name="Schiex T."/>
            <person name="Segurens B."/>
            <person name="Severin A.J."/>
            <person name="Sherrier D.J."/>
            <person name="Shi R."/>
            <person name="Sims S."/>
            <person name="Singer S.R."/>
            <person name="Sinharoy S."/>
            <person name="Sterck L."/>
            <person name="Viollet A."/>
            <person name="Wang B.B."/>
            <person name="Wang K."/>
            <person name="Wang M."/>
            <person name="Wang X."/>
            <person name="Warfsmann J."/>
            <person name="Weissenbach J."/>
            <person name="White D.D."/>
            <person name="White J.D."/>
            <person name="Wiley G.B."/>
            <person name="Wincker P."/>
            <person name="Xing Y."/>
            <person name="Yang L."/>
            <person name="Yao Z."/>
            <person name="Ying F."/>
            <person name="Zhai J."/>
            <person name="Zhou L."/>
            <person name="Zuber A."/>
            <person name="Denarie J."/>
            <person name="Dixon R.A."/>
            <person name="May G.D."/>
            <person name="Schwartz D.C."/>
            <person name="Rogers J."/>
            <person name="Quetier F."/>
            <person name="Town C.D."/>
            <person name="Roe B.A."/>
        </authorList>
    </citation>
    <scope>NUCLEOTIDE SEQUENCE [LARGE SCALE GENOMIC DNA]</scope>
    <source>
        <strain evidence="3">A17</strain>
        <strain evidence="4 5">cv. Jemalong A17</strain>
    </source>
</reference>
<reference evidence="3 5" key="2">
    <citation type="journal article" date="2014" name="BMC Genomics">
        <title>An improved genome release (version Mt4.0) for the model legume Medicago truncatula.</title>
        <authorList>
            <person name="Tang H."/>
            <person name="Krishnakumar V."/>
            <person name="Bidwell S."/>
            <person name="Rosen B."/>
            <person name="Chan A."/>
            <person name="Zhou S."/>
            <person name="Gentzbittel L."/>
            <person name="Childs K.L."/>
            <person name="Yandell M."/>
            <person name="Gundlach H."/>
            <person name="Mayer K.F."/>
            <person name="Schwartz D.C."/>
            <person name="Town C.D."/>
        </authorList>
    </citation>
    <scope>GENOME REANNOTATION</scope>
    <source>
        <strain evidence="3">A17</strain>
        <strain evidence="4 5">cv. Jemalong A17</strain>
    </source>
</reference>
<sequence length="250" mass="27222">MLGPACCSNPPILNSFSGAGHVAKLGGVDAYLTGSPLCTFVILLVSDIFVFVFTCLICFVGYKAPILRMFADKVAATGYYVVVPDFFNGDPYDPRNVDRPIDVWVKDHLPETGFEVSQPIIEALKSKGISTIGAAGFCWGAKTVCELGKSKLIQAAVLAHPSYITVDDINGVNIPIAILGAENDQVTPPEVIKQFEQVLAANSEVDSFVKIFPNVSHGWTIRYDTKDPEAVKASEEARQILLDWFDKHLK</sequence>
<dbReference type="EMBL" id="CM001220">
    <property type="protein sequence ID" value="KEH32213.1"/>
    <property type="molecule type" value="Genomic_DNA"/>
</dbReference>
<feature type="domain" description="Dienelactone hydrolase" evidence="2">
    <location>
        <begin position="60"/>
        <end position="248"/>
    </location>
</feature>
<evidence type="ECO:0000256" key="1">
    <source>
        <dbReference type="SAM" id="Phobius"/>
    </source>
</evidence>
<dbReference type="ExpressionAtlas" id="A0A072USZ7">
    <property type="expression patterns" value="differential"/>
</dbReference>
<dbReference type="Gene3D" id="3.40.50.1820">
    <property type="entry name" value="alpha/beta hydrolase"/>
    <property type="match status" value="1"/>
</dbReference>
<dbReference type="KEGG" id="mtr:25494017"/>
<evidence type="ECO:0000313" key="5">
    <source>
        <dbReference type="Proteomes" id="UP000002051"/>
    </source>
</evidence>
<gene>
    <name evidence="4" type="primary">25494017</name>
    <name evidence="3" type="ordered locus">MTR_4g117450</name>
</gene>
<evidence type="ECO:0000259" key="2">
    <source>
        <dbReference type="Pfam" id="PF01738"/>
    </source>
</evidence>
<protein>
    <submittedName>
        <fullName evidence="3">Endo-1,3-1,4-beta-D-glucanase-like protein</fullName>
    </submittedName>
</protein>
<dbReference type="InterPro" id="IPR002925">
    <property type="entry name" value="Dienelactn_hydro"/>
</dbReference>
<dbReference type="InterPro" id="IPR029058">
    <property type="entry name" value="AB_hydrolase_fold"/>
</dbReference>
<dbReference type="PANTHER" id="PTHR17630:SF82">
    <property type="entry name" value="ENDO-1,3-1,4-BETA-D-GLUCANASE-LIKE PROTEIN"/>
    <property type="match status" value="1"/>
</dbReference>
<evidence type="ECO:0000313" key="3">
    <source>
        <dbReference type="EMBL" id="KEH32213.1"/>
    </source>
</evidence>
<dbReference type="Proteomes" id="UP000002051">
    <property type="component" value="Chromosome 4"/>
</dbReference>
<dbReference type="Pfam" id="PF01738">
    <property type="entry name" value="DLH"/>
    <property type="match status" value="1"/>
</dbReference>